<evidence type="ECO:0000313" key="5">
    <source>
        <dbReference type="Proteomes" id="UP000238327"/>
    </source>
</evidence>
<proteinExistence type="predicted"/>
<dbReference type="EMBL" id="CP027657">
    <property type="protein sequence ID" value="AVO53709.1"/>
    <property type="molecule type" value="Genomic_DNA"/>
</dbReference>
<dbReference type="RefSeq" id="WP_106738491.1">
    <property type="nucleotide sequence ID" value="NZ_CP027657.1"/>
</dbReference>
<evidence type="ECO:0000256" key="2">
    <source>
        <dbReference type="SAM" id="SignalP"/>
    </source>
</evidence>
<feature type="chain" id="PRO_5015353055" evidence="2">
    <location>
        <begin position="19"/>
        <end position="187"/>
    </location>
</feature>
<feature type="region of interest" description="Disordered" evidence="1">
    <location>
        <begin position="167"/>
        <end position="187"/>
    </location>
</feature>
<feature type="domain" description="DUF4124" evidence="3">
    <location>
        <begin position="7"/>
        <end position="57"/>
    </location>
</feature>
<evidence type="ECO:0000259" key="3">
    <source>
        <dbReference type="Pfam" id="PF13511"/>
    </source>
</evidence>
<dbReference type="AlphaFoldDB" id="A0A2R3QPJ9"/>
<name>A0A2R3QPJ9_ECTME</name>
<gene>
    <name evidence="4" type="ORF">C7A17_13330</name>
</gene>
<dbReference type="Pfam" id="PF13511">
    <property type="entry name" value="DUF4124"/>
    <property type="match status" value="1"/>
</dbReference>
<dbReference type="Proteomes" id="UP000238327">
    <property type="component" value="Chromosome"/>
</dbReference>
<reference evidence="4 5" key="1">
    <citation type="submission" date="2018-03" db="EMBL/GenBank/DDBJ databases">
        <title>Complete genome sequence and methylome analysis of Pseudomonas mendocina NEB 698.</title>
        <authorList>
            <person name="Morgan R.D."/>
        </authorList>
    </citation>
    <scope>NUCLEOTIDE SEQUENCE [LARGE SCALE GENOMIC DNA]</scope>
    <source>
        <strain evidence="4 5">NEB698</strain>
    </source>
</reference>
<evidence type="ECO:0000313" key="4">
    <source>
        <dbReference type="EMBL" id="AVO53709.1"/>
    </source>
</evidence>
<organism evidence="4 5">
    <name type="scientific">Ectopseudomonas mendocina</name>
    <name type="common">Pseudomonas mendocina</name>
    <dbReference type="NCBI Taxonomy" id="300"/>
    <lineage>
        <taxon>Bacteria</taxon>
        <taxon>Pseudomonadati</taxon>
        <taxon>Pseudomonadota</taxon>
        <taxon>Gammaproteobacteria</taxon>
        <taxon>Pseudomonadales</taxon>
        <taxon>Pseudomonadaceae</taxon>
        <taxon>Ectopseudomonas</taxon>
    </lineage>
</organism>
<feature type="signal peptide" evidence="2">
    <location>
        <begin position="1"/>
        <end position="18"/>
    </location>
</feature>
<keyword evidence="2" id="KW-0732">Signal</keyword>
<dbReference type="InterPro" id="IPR025392">
    <property type="entry name" value="DUF4124"/>
</dbReference>
<evidence type="ECO:0000256" key="1">
    <source>
        <dbReference type="SAM" id="MobiDB-lite"/>
    </source>
</evidence>
<feature type="compositionally biased region" description="Pro residues" evidence="1">
    <location>
        <begin position="176"/>
        <end position="187"/>
    </location>
</feature>
<accession>A0A2R3QPJ9</accession>
<dbReference type="STRING" id="1001585.MDS_4466"/>
<sequence length="187" mass="20044">MRPLIACLLLALTLPASAQIYKYIDSNGNTVFTNQPPDGTAAEAVELPPTNTVEMQTPSVPVDSSNTSTQDEAPYAVLSLTGIPDEEAMRANNGTFIVGVNIQPRLQPGHRLRLILDGEPYGQASNVPSLQLTNVDRGEHNLAVAVVAGERIIQQSNTETFTVQRISVNSPARQPATPPRPTPRPAN</sequence>
<protein>
    <submittedName>
        <fullName evidence="4">DUF4124 domain-containing protein</fullName>
    </submittedName>
</protein>
<dbReference type="OrthoDB" id="7062774at2"/>